<dbReference type="GO" id="GO:0003677">
    <property type="term" value="F:DNA binding"/>
    <property type="evidence" value="ECO:0007669"/>
    <property type="project" value="InterPro"/>
</dbReference>
<dbReference type="Pfam" id="PF00476">
    <property type="entry name" value="DNA_pol_A"/>
    <property type="match status" value="1"/>
</dbReference>
<sequence length="874" mass="99501">MNYILFEEPLKPQYDVAILIKNSAFNKTDLHNHYFSKLLNQGVEKVMGFELHYENGKAPVKAVIEPYLDHLLQYLEDRGVKHLLVADVNYFKKLAGVNKGDGYYGYVLDCKYKGYTNMKVTLVPNYQAAFYDDKVLDKIDLSINALVNEFCGTYQEVGKGIIHNATYVPCNVLKVRQALFKLRKHPSITLDTETFNLKANRAGLGTIGFAWSEHEGICIDVDHGRKTTGYTLGARQSDDYTVAMVMREIKFFLETYKGNIKYHNATYDIKVLIRTLWMTHLKDTENLIKGLKVLTRDFDCTQAITYLATNSTAGNELSLKDQAQEFAGNYAVDVKDITKQPTRKILIYNLIDCLSTYFVYNKNYPIMVKDEQLNFYETMAKPILRNIIQMELTGMPLNMDRVIQVNRKLSSIINRYEKYLLNTKTIKKFVQRKKEQEVIERNAAYKKKVIGIDEAKYEFNSGSGQQVAELLHDYLGFEVVSRTPSGLPATGGDELKGHMKRTSNKEHRNIIKAILKIEEGKKIVSTFISKFLDAERDDDGWYWLFGCFKFGGTISGRLSSSDPNLQNLPSGSTYGKLVKSCFQAPPGWLFVGLDFNSLEDNINILLTKDPAKRKIRLKGFDGHSYRCYHFWPELFPDIDPECPDSINSLKSHDKRSDAKAPHFALQYLGTAFTLVKNCGFPVDEALVTEQRYLNMFKASYEWLDDKIKEASKKGYATLAFGLRLRTPVLSKTILGSSYTPNAASQERRSAGNAISGQSYGLLNSRLGFKLQEAVLDSSYIYDILPSAQIHDANYLVIRESAELLTWLNRKMTDLASWQDLPELQDPDIILGGELGVFYPAWHNEITIKNPDADVAEVKAVCKEGFTKYQSKLRK</sequence>
<reference evidence="3 4" key="1">
    <citation type="submission" date="2019-10" db="EMBL/GenBank/DDBJ databases">
        <authorList>
            <person name="Lin L.C."/>
        </authorList>
    </citation>
    <scope>NUCLEOTIDE SEQUENCE [LARGE SCALE GENOMIC DNA]</scope>
</reference>
<protein>
    <submittedName>
        <fullName evidence="3">DNA polymerase</fullName>
    </submittedName>
</protein>
<dbReference type="InterPro" id="IPR043502">
    <property type="entry name" value="DNA/RNA_pol_sf"/>
</dbReference>
<keyword evidence="1" id="KW-1194">Viral DNA replication</keyword>
<dbReference type="Gene3D" id="1.20.1060.10">
    <property type="entry name" value="Taq DNA Polymerase, Chain T, domain 4"/>
    <property type="match status" value="1"/>
</dbReference>
<dbReference type="Proteomes" id="UP000325783">
    <property type="component" value="Segment"/>
</dbReference>
<dbReference type="GO" id="GO:0039693">
    <property type="term" value="P:viral DNA genome replication"/>
    <property type="evidence" value="ECO:0007669"/>
    <property type="project" value="UniProtKB-KW"/>
</dbReference>
<dbReference type="SUPFAM" id="SSF56672">
    <property type="entry name" value="DNA/RNA polymerases"/>
    <property type="match status" value="1"/>
</dbReference>
<name>A0A5P8PRA5_9CAUD</name>
<dbReference type="Gene3D" id="3.30.70.370">
    <property type="match status" value="1"/>
</dbReference>
<dbReference type="SUPFAM" id="SSF53098">
    <property type="entry name" value="Ribonuclease H-like"/>
    <property type="match status" value="1"/>
</dbReference>
<dbReference type="GO" id="GO:0006261">
    <property type="term" value="P:DNA-templated DNA replication"/>
    <property type="evidence" value="ECO:0007669"/>
    <property type="project" value="InterPro"/>
</dbReference>
<dbReference type="InterPro" id="IPR002298">
    <property type="entry name" value="DNA_polymerase_A"/>
</dbReference>
<dbReference type="PRINTS" id="PR00868">
    <property type="entry name" value="DNAPOLI"/>
</dbReference>
<feature type="domain" description="DNA-directed DNA polymerase family A palm" evidence="2">
    <location>
        <begin position="575"/>
        <end position="781"/>
    </location>
</feature>
<dbReference type="GO" id="GO:0006302">
    <property type="term" value="P:double-strand break repair"/>
    <property type="evidence" value="ECO:0007669"/>
    <property type="project" value="TreeGrafter"/>
</dbReference>
<dbReference type="PANTHER" id="PTHR10133:SF62">
    <property type="entry name" value="DNA POLYMERASE THETA"/>
    <property type="match status" value="1"/>
</dbReference>
<organism evidence="3 4">
    <name type="scientific">Vibrio phage phi50-12</name>
    <dbReference type="NCBI Taxonomy" id="2654972"/>
    <lineage>
        <taxon>Viruses</taxon>
        <taxon>Duplodnaviria</taxon>
        <taxon>Heunggongvirae</taxon>
        <taxon>Uroviricota</taxon>
        <taxon>Caudoviricetes</taxon>
        <taxon>Schitoviridae</taxon>
        <taxon>Penintadodekavirus</taxon>
        <taxon>Penintadodekavirus 5012</taxon>
    </lineage>
</organism>
<dbReference type="Gene3D" id="1.10.150.20">
    <property type="entry name" value="5' to 3' exonuclease, C-terminal subdomain"/>
    <property type="match status" value="1"/>
</dbReference>
<evidence type="ECO:0000259" key="2">
    <source>
        <dbReference type="SMART" id="SM00482"/>
    </source>
</evidence>
<dbReference type="InterPro" id="IPR036397">
    <property type="entry name" value="RNaseH_sf"/>
</dbReference>
<evidence type="ECO:0000313" key="4">
    <source>
        <dbReference type="Proteomes" id="UP000325783"/>
    </source>
</evidence>
<dbReference type="Gene3D" id="3.30.420.10">
    <property type="entry name" value="Ribonuclease H-like superfamily/Ribonuclease H"/>
    <property type="match status" value="1"/>
</dbReference>
<keyword evidence="4" id="KW-1185">Reference proteome</keyword>
<gene>
    <name evidence="3" type="ORF">VOWphi5012_044</name>
</gene>
<dbReference type="SMART" id="SM00482">
    <property type="entry name" value="POLAc"/>
    <property type="match status" value="1"/>
</dbReference>
<dbReference type="PANTHER" id="PTHR10133">
    <property type="entry name" value="DNA POLYMERASE I"/>
    <property type="match status" value="1"/>
</dbReference>
<proteinExistence type="predicted"/>
<accession>A0A5P8PRA5</accession>
<dbReference type="InterPro" id="IPR012337">
    <property type="entry name" value="RNaseH-like_sf"/>
</dbReference>
<evidence type="ECO:0000313" key="3">
    <source>
        <dbReference type="EMBL" id="QFR59828.1"/>
    </source>
</evidence>
<evidence type="ECO:0000256" key="1">
    <source>
        <dbReference type="ARBA" id="ARBA00023109"/>
    </source>
</evidence>
<keyword evidence="1" id="KW-0235">DNA replication</keyword>
<dbReference type="EMBL" id="MN584918">
    <property type="protein sequence ID" value="QFR59828.1"/>
    <property type="molecule type" value="Genomic_DNA"/>
</dbReference>
<dbReference type="InterPro" id="IPR001098">
    <property type="entry name" value="DNA-dir_DNA_pol_A_palm_dom"/>
</dbReference>
<dbReference type="GO" id="GO:0003887">
    <property type="term" value="F:DNA-directed DNA polymerase activity"/>
    <property type="evidence" value="ECO:0007669"/>
    <property type="project" value="InterPro"/>
</dbReference>